<protein>
    <submittedName>
        <fullName evidence="1">Uncharacterized protein</fullName>
    </submittedName>
</protein>
<name>A0AAV2FDR5_9ROSI</name>
<evidence type="ECO:0000313" key="1">
    <source>
        <dbReference type="EMBL" id="CAL1396431.1"/>
    </source>
</evidence>
<proteinExistence type="predicted"/>
<dbReference type="Proteomes" id="UP001497516">
    <property type="component" value="Chromosome 6"/>
</dbReference>
<sequence length="202" mass="22378">MCVTSQQELTQMSHLMQVLAEDSEEDWSPKFQGMYAPVDPSPTRTQSPLEHPLVEFRIDDQALTDSEATLSASDAASPGARVEKHTFELRRRGGHVLQVVDALEAVWLDKEERVVVVLGRAQKQRNLVPPGSPNGDDATMILKLNEYGTNMLDANPDGKKRALHEIGGAIDDSPSPKRQFVEVVDDAEKVEEASLEWPHANK</sequence>
<reference evidence="1 2" key="1">
    <citation type="submission" date="2024-04" db="EMBL/GenBank/DDBJ databases">
        <authorList>
            <person name="Fracassetti M."/>
        </authorList>
    </citation>
    <scope>NUCLEOTIDE SEQUENCE [LARGE SCALE GENOMIC DNA]</scope>
</reference>
<accession>A0AAV2FDR5</accession>
<keyword evidence="2" id="KW-1185">Reference proteome</keyword>
<organism evidence="1 2">
    <name type="scientific">Linum trigynum</name>
    <dbReference type="NCBI Taxonomy" id="586398"/>
    <lineage>
        <taxon>Eukaryota</taxon>
        <taxon>Viridiplantae</taxon>
        <taxon>Streptophyta</taxon>
        <taxon>Embryophyta</taxon>
        <taxon>Tracheophyta</taxon>
        <taxon>Spermatophyta</taxon>
        <taxon>Magnoliopsida</taxon>
        <taxon>eudicotyledons</taxon>
        <taxon>Gunneridae</taxon>
        <taxon>Pentapetalae</taxon>
        <taxon>rosids</taxon>
        <taxon>fabids</taxon>
        <taxon>Malpighiales</taxon>
        <taxon>Linaceae</taxon>
        <taxon>Linum</taxon>
    </lineage>
</organism>
<dbReference type="EMBL" id="OZ034819">
    <property type="protein sequence ID" value="CAL1396431.1"/>
    <property type="molecule type" value="Genomic_DNA"/>
</dbReference>
<dbReference type="AlphaFoldDB" id="A0AAV2FDR5"/>
<gene>
    <name evidence="1" type="ORF">LTRI10_LOCUS36800</name>
</gene>
<evidence type="ECO:0000313" key="2">
    <source>
        <dbReference type="Proteomes" id="UP001497516"/>
    </source>
</evidence>